<evidence type="ECO:0000313" key="1">
    <source>
        <dbReference type="EMBL" id="NEV66866.1"/>
    </source>
</evidence>
<reference evidence="1" key="2">
    <citation type="journal article" date="2015" name="Genome Announc.">
        <title>Draft Genome Sequence of Filamentous Marine Cyanobacterium Lyngbya confervoides Strain BDU141951.</title>
        <authorList>
            <person name="Chandrababunaidu M.M."/>
            <person name="Sen D."/>
            <person name="Tripathy S."/>
        </authorList>
    </citation>
    <scope>NUCLEOTIDE SEQUENCE</scope>
    <source>
        <strain evidence="1">BDU141951</strain>
    </source>
</reference>
<reference evidence="1" key="1">
    <citation type="submission" date="2014-11" db="EMBL/GenBank/DDBJ databases">
        <authorList>
            <person name="Malar M.C."/>
            <person name="Sen D."/>
            <person name="Tripathy S."/>
        </authorList>
    </citation>
    <scope>NUCLEOTIDE SEQUENCE</scope>
    <source>
        <strain evidence="1">BDU141951</strain>
    </source>
</reference>
<dbReference type="EMBL" id="JTHE02000003">
    <property type="protein sequence ID" value="NEV66866.1"/>
    <property type="molecule type" value="Genomic_DNA"/>
</dbReference>
<accession>A0A0C1Y8H8</accession>
<organism evidence="1">
    <name type="scientific">Lyngbya confervoides BDU141951</name>
    <dbReference type="NCBI Taxonomy" id="1574623"/>
    <lineage>
        <taxon>Bacteria</taxon>
        <taxon>Bacillati</taxon>
        <taxon>Cyanobacteriota</taxon>
        <taxon>Cyanophyceae</taxon>
        <taxon>Oscillatoriophycideae</taxon>
        <taxon>Oscillatoriales</taxon>
        <taxon>Microcoleaceae</taxon>
        <taxon>Lyngbya</taxon>
    </lineage>
</organism>
<name>A0A0C1Y8H8_9CYAN</name>
<reference evidence="1" key="3">
    <citation type="submission" date="2020-02" db="EMBL/GenBank/DDBJ databases">
        <authorList>
            <person name="Sarangi A.N."/>
            <person name="Ghosh S."/>
            <person name="Mukherjee M."/>
            <person name="Tripathy S."/>
        </authorList>
    </citation>
    <scope>NUCLEOTIDE SEQUENCE</scope>
    <source>
        <strain evidence="1">BDU141951</strain>
    </source>
</reference>
<sequence length="445" mass="49306">MLYQFSPLIQAGIEAGKYVPVFSETGIPLSMVRHAAGPHGGQFAAHAIGLASNNAGMAAMGLNPLTAAPQLAMSAGQLYQGQMTLNAVKALSTSVATLQATTAVIGVGVAVTGALVAVNLWQTLKIRKDVKQMRLEVQEGFLNLHEALADQGEELLQHIDLVAKDVEFRAHRTILVQAYGKFNKALNRLQTASTLKDIGRRNDEITAARDMLFDALADYDNHQLMEVMESISPPAYLRRRECVWAIEQAIAMTYQMQGEFSAVSDRLVALDKAIRHDAVKVVSDIEEPEELDFFFPEILRIHNHDLAAINAWQAHADWYQSLDKKDLQQLQELPIIQPDAEAGVALDADLEKPPEYTYYETAQEQSHARAIRDSLLILMDSNTRAESQEYVAERAIQEGLNSLTEKNLAVATPLTIANLEYYFICRDESFEEEAEEAEALETSNH</sequence>
<gene>
    <name evidence="1" type="ORF">QQ91_007020</name>
</gene>
<proteinExistence type="predicted"/>
<protein>
    <submittedName>
        <fullName evidence="1">Uncharacterized protein</fullName>
    </submittedName>
</protein>
<dbReference type="AlphaFoldDB" id="A0A0C1Y8H8"/>
<comment type="caution">
    <text evidence="1">The sequence shown here is derived from an EMBL/GenBank/DDBJ whole genome shotgun (WGS) entry which is preliminary data.</text>
</comment>